<reference evidence="1" key="1">
    <citation type="submission" date="2015-10" db="EMBL/GenBank/DDBJ databases">
        <authorList>
            <person name="Gilbert D.G."/>
        </authorList>
    </citation>
    <scope>NUCLEOTIDE SEQUENCE</scope>
    <source>
        <strain evidence="1">Phyl III-seqv23</strain>
    </source>
</reference>
<dbReference type="AlphaFoldDB" id="A0A0S4UY23"/>
<gene>
    <name evidence="1" type="ORF">RUN1985_v1_40020</name>
</gene>
<sequence length="59" mass="6080">MQAISRQIRLRAIGASQSVLPGFSGAPGSTGRGHVGRWQALRPGCQQLASPLTAASPPQ</sequence>
<dbReference type="EMBL" id="LN899824">
    <property type="protein sequence ID" value="CUV27204.1"/>
    <property type="molecule type" value="Genomic_DNA"/>
</dbReference>
<proteinExistence type="predicted"/>
<accession>A0A0S4UY23</accession>
<name>A0A0S4UY23_RALSL</name>
<protein>
    <submittedName>
        <fullName evidence="1">Uncharacterized protein</fullName>
    </submittedName>
</protein>
<evidence type="ECO:0000313" key="1">
    <source>
        <dbReference type="EMBL" id="CUV27204.1"/>
    </source>
</evidence>
<organism evidence="1">
    <name type="scientific">Ralstonia solanacearum</name>
    <name type="common">Pseudomonas solanacearum</name>
    <dbReference type="NCBI Taxonomy" id="305"/>
    <lineage>
        <taxon>Bacteria</taxon>
        <taxon>Pseudomonadati</taxon>
        <taxon>Pseudomonadota</taxon>
        <taxon>Betaproteobacteria</taxon>
        <taxon>Burkholderiales</taxon>
        <taxon>Burkholderiaceae</taxon>
        <taxon>Ralstonia</taxon>
        <taxon>Ralstonia solanacearum species complex</taxon>
    </lineage>
</organism>